<keyword evidence="2" id="KW-1185">Reference proteome</keyword>
<comment type="caution">
    <text evidence="1">The sequence shown here is derived from an EMBL/GenBank/DDBJ whole genome shotgun (WGS) entry which is preliminary data.</text>
</comment>
<dbReference type="Proteomes" id="UP000298327">
    <property type="component" value="Unassembled WGS sequence"/>
</dbReference>
<reference evidence="1 2" key="1">
    <citation type="submission" date="2019-02" db="EMBL/GenBank/DDBJ databases">
        <title>Genome sequencing of the rare red list fungi Dentipellis fragilis.</title>
        <authorList>
            <person name="Buettner E."/>
            <person name="Kellner H."/>
        </authorList>
    </citation>
    <scope>NUCLEOTIDE SEQUENCE [LARGE SCALE GENOMIC DNA]</scope>
    <source>
        <strain evidence="1 2">DSM 105465</strain>
    </source>
</reference>
<dbReference type="EMBL" id="SEOQ01000231">
    <property type="protein sequence ID" value="TFY66621.1"/>
    <property type="molecule type" value="Genomic_DNA"/>
</dbReference>
<evidence type="ECO:0000313" key="1">
    <source>
        <dbReference type="EMBL" id="TFY66621.1"/>
    </source>
</evidence>
<organism evidence="1 2">
    <name type="scientific">Dentipellis fragilis</name>
    <dbReference type="NCBI Taxonomy" id="205917"/>
    <lineage>
        <taxon>Eukaryota</taxon>
        <taxon>Fungi</taxon>
        <taxon>Dikarya</taxon>
        <taxon>Basidiomycota</taxon>
        <taxon>Agaricomycotina</taxon>
        <taxon>Agaricomycetes</taxon>
        <taxon>Russulales</taxon>
        <taxon>Hericiaceae</taxon>
        <taxon>Dentipellis</taxon>
    </lineage>
</organism>
<gene>
    <name evidence="1" type="ORF">EVG20_g4464</name>
</gene>
<accession>A0A4Y9YYH3</accession>
<evidence type="ECO:0000313" key="2">
    <source>
        <dbReference type="Proteomes" id="UP000298327"/>
    </source>
</evidence>
<dbReference type="AlphaFoldDB" id="A0A4Y9YYH3"/>
<proteinExistence type="predicted"/>
<name>A0A4Y9YYH3_9AGAM</name>
<sequence>MIHSFAFSSPTILAETYLRSRLGPWERDEVARINGPLCASDYQRHALLVVTRYRKRNVLFDCDRAGKMIPDREQSTSGTKIQAYVPRVFAIRG</sequence>
<protein>
    <submittedName>
        <fullName evidence="1">Uncharacterized protein</fullName>
    </submittedName>
</protein>